<comment type="pathway">
    <text evidence="10">Sulfur metabolism; glutathione biosynthesis; glutathione from L-cysteine and L-glutamate: step 2/2.</text>
</comment>
<accession>A0A6M2BPQ5</accession>
<comment type="cofactor">
    <cofactor evidence="1">
        <name>Mn(2+)</name>
        <dbReference type="ChEBI" id="CHEBI:29035"/>
    </cofactor>
</comment>
<dbReference type="InterPro" id="IPR004218">
    <property type="entry name" value="GSHS_ATP-bd"/>
</dbReference>
<dbReference type="SUPFAM" id="SSF56059">
    <property type="entry name" value="Glutathione synthetase ATP-binding domain-like"/>
    <property type="match status" value="1"/>
</dbReference>
<dbReference type="Gene3D" id="3.30.470.20">
    <property type="entry name" value="ATP-grasp fold, B domain"/>
    <property type="match status" value="1"/>
</dbReference>
<dbReference type="InterPro" id="IPR011761">
    <property type="entry name" value="ATP-grasp"/>
</dbReference>
<evidence type="ECO:0000256" key="3">
    <source>
        <dbReference type="ARBA" id="ARBA00022598"/>
    </source>
</evidence>
<comment type="similarity">
    <text evidence="10">Belongs to the prokaryotic GSH synthase family.</text>
</comment>
<dbReference type="EMBL" id="JAAMOW010000003">
    <property type="protein sequence ID" value="NGY04566.1"/>
    <property type="molecule type" value="Genomic_DNA"/>
</dbReference>
<gene>
    <name evidence="10 12" type="primary">gshB</name>
    <name evidence="12" type="ORF">G7Y85_07315</name>
</gene>
<dbReference type="Gene3D" id="3.40.50.20">
    <property type="match status" value="1"/>
</dbReference>
<comment type="cofactor">
    <cofactor evidence="2">
        <name>Mg(2+)</name>
        <dbReference type="ChEBI" id="CHEBI:18420"/>
    </cofactor>
</comment>
<evidence type="ECO:0000256" key="5">
    <source>
        <dbReference type="ARBA" id="ARBA00022723"/>
    </source>
</evidence>
<dbReference type="NCBIfam" id="TIGR01380">
    <property type="entry name" value="glut_syn"/>
    <property type="match status" value="1"/>
</dbReference>
<organism evidence="12 13">
    <name type="scientific">Solimonas terrae</name>
    <dbReference type="NCBI Taxonomy" id="1396819"/>
    <lineage>
        <taxon>Bacteria</taxon>
        <taxon>Pseudomonadati</taxon>
        <taxon>Pseudomonadota</taxon>
        <taxon>Gammaproteobacteria</taxon>
        <taxon>Nevskiales</taxon>
        <taxon>Nevskiaceae</taxon>
        <taxon>Solimonas</taxon>
    </lineage>
</organism>
<evidence type="ECO:0000313" key="13">
    <source>
        <dbReference type="Proteomes" id="UP000472676"/>
    </source>
</evidence>
<evidence type="ECO:0000256" key="7">
    <source>
        <dbReference type="ARBA" id="ARBA00022840"/>
    </source>
</evidence>
<dbReference type="Proteomes" id="UP000472676">
    <property type="component" value="Unassembled WGS sequence"/>
</dbReference>
<dbReference type="InterPro" id="IPR004215">
    <property type="entry name" value="GSHS_N"/>
</dbReference>
<reference evidence="12 13" key="1">
    <citation type="journal article" date="2014" name="Int. J. Syst. Evol. Microbiol.">
        <title>Solimonas terrae sp. nov., isolated from soil.</title>
        <authorList>
            <person name="Kim S.J."/>
            <person name="Moon J.Y."/>
            <person name="Weon H.Y."/>
            <person name="Ahn J.H."/>
            <person name="Chen W.M."/>
            <person name="Kwon S.W."/>
        </authorList>
    </citation>
    <scope>NUCLEOTIDE SEQUENCE [LARGE SCALE GENOMIC DNA]</scope>
    <source>
        <strain evidence="12 13">KIS83-12</strain>
    </source>
</reference>
<dbReference type="AlphaFoldDB" id="A0A6M2BPQ5"/>
<dbReference type="InterPro" id="IPR016185">
    <property type="entry name" value="PreATP-grasp_dom_sf"/>
</dbReference>
<dbReference type="NCBIfam" id="NF003573">
    <property type="entry name" value="PRK05246.1"/>
    <property type="match status" value="1"/>
</dbReference>
<dbReference type="Pfam" id="PF02951">
    <property type="entry name" value="GSH-S_N"/>
    <property type="match status" value="1"/>
</dbReference>
<dbReference type="PANTHER" id="PTHR21621:SF4">
    <property type="entry name" value="GLUTATHIONE SYNTHETASE"/>
    <property type="match status" value="1"/>
</dbReference>
<evidence type="ECO:0000256" key="2">
    <source>
        <dbReference type="ARBA" id="ARBA00001946"/>
    </source>
</evidence>
<dbReference type="FunFam" id="3.30.470.20:FF:000010">
    <property type="entry name" value="Glutathione synthetase"/>
    <property type="match status" value="1"/>
</dbReference>
<comment type="caution">
    <text evidence="12">The sequence shown here is derived from an EMBL/GenBank/DDBJ whole genome shotgun (WGS) entry which is preliminary data.</text>
</comment>
<dbReference type="PANTHER" id="PTHR21621">
    <property type="entry name" value="RIBOSOMAL PROTEIN S6 MODIFICATION PROTEIN"/>
    <property type="match status" value="1"/>
</dbReference>
<dbReference type="InterPro" id="IPR013815">
    <property type="entry name" value="ATP_grasp_subdomain_1"/>
</dbReference>
<evidence type="ECO:0000256" key="9">
    <source>
        <dbReference type="ARBA" id="ARBA00023211"/>
    </source>
</evidence>
<dbReference type="RefSeq" id="WP_166254193.1">
    <property type="nucleotide sequence ID" value="NZ_JAAMOW010000003.1"/>
</dbReference>
<keyword evidence="9" id="KW-0464">Manganese</keyword>
<sequence>MDKNASRRTLGVVMDPIGSIKPYKDTTLALMLAAQRRGFQLQYFEMADLWLRDGVACGRARSITVFDDKQRWFEFGDTQTVELGSLGAILMRKDPPFDLEYITTTYLLERAEAAGALVVNRPGSLRDCNEKMFTAWFTGLTPPTLFARDPQVLRAFHAEHRDVIYKPVDGMGGTGVFRVGRDGLNLGAVIEQLTEMGTRAIVAQRYLPAIAEGDKRILVVDGEPVPYCLARIPQAGETRGNLAAGGRGEARPLTARDREIAETVGPELKRRGLLFVGLDVIGDHLTEINVTSPTCAREIDAACGTDIGGQLIAAIERRL</sequence>
<evidence type="ECO:0000256" key="1">
    <source>
        <dbReference type="ARBA" id="ARBA00001936"/>
    </source>
</evidence>
<keyword evidence="13" id="KW-1185">Reference proteome</keyword>
<keyword evidence="6 10" id="KW-0547">Nucleotide-binding</keyword>
<dbReference type="GO" id="GO:0004363">
    <property type="term" value="F:glutathione synthase activity"/>
    <property type="evidence" value="ECO:0007669"/>
    <property type="project" value="UniProtKB-UniRule"/>
</dbReference>
<evidence type="ECO:0000259" key="11">
    <source>
        <dbReference type="PROSITE" id="PS50975"/>
    </source>
</evidence>
<dbReference type="GO" id="GO:0005737">
    <property type="term" value="C:cytoplasm"/>
    <property type="evidence" value="ECO:0007669"/>
    <property type="project" value="TreeGrafter"/>
</dbReference>
<dbReference type="GO" id="GO:0005524">
    <property type="term" value="F:ATP binding"/>
    <property type="evidence" value="ECO:0007669"/>
    <property type="project" value="UniProtKB-UniRule"/>
</dbReference>
<feature type="domain" description="ATP-grasp" evidence="11">
    <location>
        <begin position="131"/>
        <end position="316"/>
    </location>
</feature>
<evidence type="ECO:0000256" key="10">
    <source>
        <dbReference type="HAMAP-Rule" id="MF_00162"/>
    </source>
</evidence>
<dbReference type="Gene3D" id="3.30.1490.20">
    <property type="entry name" value="ATP-grasp fold, A domain"/>
    <property type="match status" value="1"/>
</dbReference>
<keyword evidence="4 10" id="KW-0317">Glutathione biosynthesis</keyword>
<keyword evidence="3 10" id="KW-0436">Ligase</keyword>
<evidence type="ECO:0000256" key="4">
    <source>
        <dbReference type="ARBA" id="ARBA00022684"/>
    </source>
</evidence>
<dbReference type="EC" id="6.3.2.3" evidence="10"/>
<evidence type="ECO:0000256" key="8">
    <source>
        <dbReference type="ARBA" id="ARBA00022842"/>
    </source>
</evidence>
<comment type="catalytic activity">
    <reaction evidence="10">
        <text>gamma-L-glutamyl-L-cysteine + glycine + ATP = glutathione + ADP + phosphate + H(+)</text>
        <dbReference type="Rhea" id="RHEA:13557"/>
        <dbReference type="ChEBI" id="CHEBI:15378"/>
        <dbReference type="ChEBI" id="CHEBI:30616"/>
        <dbReference type="ChEBI" id="CHEBI:43474"/>
        <dbReference type="ChEBI" id="CHEBI:57305"/>
        <dbReference type="ChEBI" id="CHEBI:57925"/>
        <dbReference type="ChEBI" id="CHEBI:58173"/>
        <dbReference type="ChEBI" id="CHEBI:456216"/>
        <dbReference type="EC" id="6.3.2.3"/>
    </reaction>
</comment>
<dbReference type="GO" id="GO:0046872">
    <property type="term" value="F:metal ion binding"/>
    <property type="evidence" value="ECO:0007669"/>
    <property type="project" value="UniProtKB-KW"/>
</dbReference>
<keyword evidence="5" id="KW-0479">Metal-binding</keyword>
<dbReference type="SUPFAM" id="SSF52440">
    <property type="entry name" value="PreATP-grasp domain"/>
    <property type="match status" value="1"/>
</dbReference>
<proteinExistence type="inferred from homology"/>
<dbReference type="PROSITE" id="PS50975">
    <property type="entry name" value="ATP_GRASP"/>
    <property type="match status" value="1"/>
</dbReference>
<dbReference type="HAMAP" id="MF_00162">
    <property type="entry name" value="GSH_S"/>
    <property type="match status" value="1"/>
</dbReference>
<dbReference type="FunFam" id="3.40.50.20:FF:000009">
    <property type="entry name" value="Glutathione synthetase"/>
    <property type="match status" value="1"/>
</dbReference>
<dbReference type="InterPro" id="IPR006284">
    <property type="entry name" value="Glut_synth_pro"/>
</dbReference>
<keyword evidence="7 10" id="KW-0067">ATP-binding</keyword>
<dbReference type="Pfam" id="PF02955">
    <property type="entry name" value="GSH-S_ATP"/>
    <property type="match status" value="1"/>
</dbReference>
<keyword evidence="8" id="KW-0460">Magnesium</keyword>
<name>A0A6M2BPQ5_9GAMM</name>
<evidence type="ECO:0000313" key="12">
    <source>
        <dbReference type="EMBL" id="NGY04566.1"/>
    </source>
</evidence>
<protein>
    <recommendedName>
        <fullName evidence="10">Glutathione synthetase</fullName>
        <ecNumber evidence="10">6.3.2.3</ecNumber>
    </recommendedName>
    <alternativeName>
        <fullName evidence="10">GSH synthetase</fullName>
        <shortName evidence="10">GSH-S</shortName>
        <shortName evidence="10">GSHase</shortName>
    </alternativeName>
    <alternativeName>
        <fullName evidence="10">Glutathione synthase</fullName>
    </alternativeName>
</protein>
<dbReference type="UniPathway" id="UPA00142">
    <property type="reaction ID" value="UER00210"/>
</dbReference>
<evidence type="ECO:0000256" key="6">
    <source>
        <dbReference type="ARBA" id="ARBA00022741"/>
    </source>
</evidence>